<gene>
    <name evidence="2" type="ORF">V6N12_031036</name>
</gene>
<name>A0ABR2E9J9_9ROSI</name>
<accession>A0ABR2E9J9</accession>
<evidence type="ECO:0000313" key="3">
    <source>
        <dbReference type="Proteomes" id="UP001472677"/>
    </source>
</evidence>
<evidence type="ECO:0000313" key="2">
    <source>
        <dbReference type="EMBL" id="KAK8554058.1"/>
    </source>
</evidence>
<organism evidence="2 3">
    <name type="scientific">Hibiscus sabdariffa</name>
    <name type="common">roselle</name>
    <dbReference type="NCBI Taxonomy" id="183260"/>
    <lineage>
        <taxon>Eukaryota</taxon>
        <taxon>Viridiplantae</taxon>
        <taxon>Streptophyta</taxon>
        <taxon>Embryophyta</taxon>
        <taxon>Tracheophyta</taxon>
        <taxon>Spermatophyta</taxon>
        <taxon>Magnoliopsida</taxon>
        <taxon>eudicotyledons</taxon>
        <taxon>Gunneridae</taxon>
        <taxon>Pentapetalae</taxon>
        <taxon>rosids</taxon>
        <taxon>malvids</taxon>
        <taxon>Malvales</taxon>
        <taxon>Malvaceae</taxon>
        <taxon>Malvoideae</taxon>
        <taxon>Hibiscus</taxon>
    </lineage>
</organism>
<protein>
    <recommendedName>
        <fullName evidence="1">Reverse transcriptase zinc-binding domain-containing protein</fullName>
    </recommendedName>
</protein>
<dbReference type="EMBL" id="JBBPBM010000019">
    <property type="protein sequence ID" value="KAK8554058.1"/>
    <property type="molecule type" value="Genomic_DNA"/>
</dbReference>
<feature type="domain" description="Reverse transcriptase zinc-binding" evidence="1">
    <location>
        <begin position="50"/>
        <end position="124"/>
    </location>
</feature>
<proteinExistence type="predicted"/>
<comment type="caution">
    <text evidence="2">The sequence shown here is derived from an EMBL/GenBank/DDBJ whole genome shotgun (WGS) entry which is preliminary data.</text>
</comment>
<dbReference type="InterPro" id="IPR026960">
    <property type="entry name" value="RVT-Znf"/>
</dbReference>
<dbReference type="Proteomes" id="UP001472677">
    <property type="component" value="Unassembled WGS sequence"/>
</dbReference>
<dbReference type="Pfam" id="PF13966">
    <property type="entry name" value="zf-RVT"/>
    <property type="match status" value="1"/>
</dbReference>
<sequence length="206" mass="23891">MVTEDGEWHWYLVENLLLESILLRLAAVKCPLWHFSTDGVRWAATISGKFTMRSAYEIRNGIEEGPIEDVWYTIQHFQGEQHMKIFLWLMCCNKIMTNQERARRHFTTDASSHICGSDIEDVDHNRVIFGDDGEGMRQSALQRARSWHLKMQQALGMRSDPPIARVRKEPRPEHWILPSLGWVKLNTDGASRLESMDQATENINQA</sequence>
<evidence type="ECO:0000259" key="1">
    <source>
        <dbReference type="Pfam" id="PF13966"/>
    </source>
</evidence>
<reference evidence="2 3" key="1">
    <citation type="journal article" date="2024" name="G3 (Bethesda)">
        <title>Genome assembly of Hibiscus sabdariffa L. provides insights into metabolisms of medicinal natural products.</title>
        <authorList>
            <person name="Kim T."/>
        </authorList>
    </citation>
    <scope>NUCLEOTIDE SEQUENCE [LARGE SCALE GENOMIC DNA]</scope>
    <source>
        <strain evidence="2">TK-2024</strain>
        <tissue evidence="2">Old leaves</tissue>
    </source>
</reference>
<keyword evidence="3" id="KW-1185">Reference proteome</keyword>